<dbReference type="Proteomes" id="UP000590740">
    <property type="component" value="Unassembled WGS sequence"/>
</dbReference>
<name>A0A7W8DN33_9BACT</name>
<accession>A0A7W8DN33</accession>
<proteinExistence type="predicted"/>
<sequence>MLTTGSISRAQASRVFDFLAEDFRGRRTAIRALTHGTPEFVFWIYPDGQLHDARTSHKAHPPRGFEHILKDEPDYGGFLRGRVVRQSGVQLIVVYCRTEALASATHSLRQLLTGLEQMPVPIDDDALVISDNADIYGTVRDLWDRTYDSV</sequence>
<gene>
    <name evidence="1" type="ORF">HNQ65_005092</name>
</gene>
<keyword evidence="2" id="KW-1185">Reference proteome</keyword>
<dbReference type="AlphaFoldDB" id="A0A7W8DN33"/>
<organism evidence="1 2">
    <name type="scientific">Prosthecobacter vanneervenii</name>
    <dbReference type="NCBI Taxonomy" id="48466"/>
    <lineage>
        <taxon>Bacteria</taxon>
        <taxon>Pseudomonadati</taxon>
        <taxon>Verrucomicrobiota</taxon>
        <taxon>Verrucomicrobiia</taxon>
        <taxon>Verrucomicrobiales</taxon>
        <taxon>Verrucomicrobiaceae</taxon>
        <taxon>Prosthecobacter</taxon>
    </lineage>
</organism>
<comment type="caution">
    <text evidence="1">The sequence shown here is derived from an EMBL/GenBank/DDBJ whole genome shotgun (WGS) entry which is preliminary data.</text>
</comment>
<evidence type="ECO:0000313" key="2">
    <source>
        <dbReference type="Proteomes" id="UP000590740"/>
    </source>
</evidence>
<dbReference type="RefSeq" id="WP_184344318.1">
    <property type="nucleotide sequence ID" value="NZ_JACHIG010000017.1"/>
</dbReference>
<evidence type="ECO:0000313" key="1">
    <source>
        <dbReference type="EMBL" id="MBB5035481.1"/>
    </source>
</evidence>
<reference evidence="1 2" key="1">
    <citation type="submission" date="2020-08" db="EMBL/GenBank/DDBJ databases">
        <title>Genomic Encyclopedia of Type Strains, Phase IV (KMG-IV): sequencing the most valuable type-strain genomes for metagenomic binning, comparative biology and taxonomic classification.</title>
        <authorList>
            <person name="Goeker M."/>
        </authorList>
    </citation>
    <scope>NUCLEOTIDE SEQUENCE [LARGE SCALE GENOMIC DNA]</scope>
    <source>
        <strain evidence="1 2">DSM 12252</strain>
    </source>
</reference>
<protein>
    <submittedName>
        <fullName evidence="1">Uncharacterized protein</fullName>
    </submittedName>
</protein>
<dbReference type="EMBL" id="JACHIG010000017">
    <property type="protein sequence ID" value="MBB5035481.1"/>
    <property type="molecule type" value="Genomic_DNA"/>
</dbReference>